<accession>A0A6G9Y849</accession>
<evidence type="ECO:0008006" key="4">
    <source>
        <dbReference type="Google" id="ProtNLM"/>
    </source>
</evidence>
<evidence type="ECO:0000313" key="2">
    <source>
        <dbReference type="EMBL" id="QIS09381.1"/>
    </source>
</evidence>
<gene>
    <name evidence="2" type="ORF">F5544_07375</name>
</gene>
<evidence type="ECO:0000313" key="3">
    <source>
        <dbReference type="Proteomes" id="UP000503540"/>
    </source>
</evidence>
<dbReference type="RefSeq" id="WP_167472494.1">
    <property type="nucleotide sequence ID" value="NZ_CP046172.1"/>
</dbReference>
<reference evidence="2 3" key="1">
    <citation type="journal article" date="2019" name="ACS Chem. Biol.">
        <title>Identification and Mobilization of a Cryptic Antibiotic Biosynthesis Gene Locus from a Human-Pathogenic Nocardia Isolate.</title>
        <authorList>
            <person name="Herisse M."/>
            <person name="Ishida K."/>
            <person name="Porter J.L."/>
            <person name="Howden B."/>
            <person name="Hertweck C."/>
            <person name="Stinear T.P."/>
            <person name="Pidot S.J."/>
        </authorList>
    </citation>
    <scope>NUCLEOTIDE SEQUENCE [LARGE SCALE GENOMIC DNA]</scope>
    <source>
        <strain evidence="2 3">AUSMDU00012717</strain>
    </source>
</reference>
<name>A0A6G9Y849_9NOCA</name>
<proteinExistence type="predicted"/>
<keyword evidence="3" id="KW-1185">Reference proteome</keyword>
<dbReference type="KEGG" id="nah:F5544_07375"/>
<dbReference type="EMBL" id="CP046172">
    <property type="protein sequence ID" value="QIS09381.1"/>
    <property type="molecule type" value="Genomic_DNA"/>
</dbReference>
<evidence type="ECO:0000256" key="1">
    <source>
        <dbReference type="SAM" id="MobiDB-lite"/>
    </source>
</evidence>
<organism evidence="2 3">
    <name type="scientific">Nocardia arthritidis</name>
    <dbReference type="NCBI Taxonomy" id="228602"/>
    <lineage>
        <taxon>Bacteria</taxon>
        <taxon>Bacillati</taxon>
        <taxon>Actinomycetota</taxon>
        <taxon>Actinomycetes</taxon>
        <taxon>Mycobacteriales</taxon>
        <taxon>Nocardiaceae</taxon>
        <taxon>Nocardia</taxon>
    </lineage>
</organism>
<feature type="region of interest" description="Disordered" evidence="1">
    <location>
        <begin position="137"/>
        <end position="158"/>
    </location>
</feature>
<dbReference type="Proteomes" id="UP000503540">
    <property type="component" value="Chromosome"/>
</dbReference>
<dbReference type="AlphaFoldDB" id="A0A6G9Y849"/>
<protein>
    <recommendedName>
        <fullName evidence="4">Plasmid replication, integration and excision activator</fullName>
    </recommendedName>
</protein>
<sequence>MAIKRGYRFPIPFREAFPQGLLLLGEISQKTEYNADPRATPKPVFDIDRDGQGTGLPIWVASVTDPHEGNEGKAKRASFEIEFVAQVQPVPVTPEVVPGTGLRMIELEGLTAEPAVVRQSVGEKNFSYVSYKFRATGIKGDNSGAKQPPADIPGRKAA</sequence>